<dbReference type="Pfam" id="PF15022">
    <property type="entry name" value="DUF4522"/>
    <property type="match status" value="1"/>
</dbReference>
<organism evidence="1 2">
    <name type="scientific">Eschrichtius robustus</name>
    <name type="common">California gray whale</name>
    <name type="synonym">Eschrichtius gibbosus</name>
    <dbReference type="NCBI Taxonomy" id="9764"/>
    <lineage>
        <taxon>Eukaryota</taxon>
        <taxon>Metazoa</taxon>
        <taxon>Chordata</taxon>
        <taxon>Craniata</taxon>
        <taxon>Vertebrata</taxon>
        <taxon>Euteleostomi</taxon>
        <taxon>Mammalia</taxon>
        <taxon>Eutheria</taxon>
        <taxon>Laurasiatheria</taxon>
        <taxon>Artiodactyla</taxon>
        <taxon>Whippomorpha</taxon>
        <taxon>Cetacea</taxon>
        <taxon>Mysticeti</taxon>
        <taxon>Eschrichtiidae</taxon>
        <taxon>Eschrichtius</taxon>
    </lineage>
</organism>
<comment type="caution">
    <text evidence="1">The sequence shown here is derived from an EMBL/GenBank/DDBJ whole genome shotgun (WGS) entry which is preliminary data.</text>
</comment>
<name>A0AB34H608_ESCRO</name>
<dbReference type="EMBL" id="JAIQCJ010001745">
    <property type="protein sequence ID" value="KAJ8787683.1"/>
    <property type="molecule type" value="Genomic_DNA"/>
</dbReference>
<dbReference type="Proteomes" id="UP001159641">
    <property type="component" value="Unassembled WGS sequence"/>
</dbReference>
<accession>A0AB34H608</accession>
<evidence type="ECO:0000313" key="1">
    <source>
        <dbReference type="EMBL" id="KAJ8787683.1"/>
    </source>
</evidence>
<proteinExistence type="predicted"/>
<evidence type="ECO:0000313" key="2">
    <source>
        <dbReference type="Proteomes" id="UP001159641"/>
    </source>
</evidence>
<reference evidence="1 2" key="1">
    <citation type="submission" date="2022-11" db="EMBL/GenBank/DDBJ databases">
        <title>Whole genome sequence of Eschrichtius robustus ER-17-0199.</title>
        <authorList>
            <person name="Bruniche-Olsen A."/>
            <person name="Black A.N."/>
            <person name="Fields C.J."/>
            <person name="Walden K."/>
            <person name="Dewoody J.A."/>
        </authorList>
    </citation>
    <scope>NUCLEOTIDE SEQUENCE [LARGE SCALE GENOMIC DNA]</scope>
    <source>
        <strain evidence="1">ER-17-0199</strain>
        <tissue evidence="1">Blubber</tissue>
    </source>
</reference>
<dbReference type="PANTHER" id="PTHR38002:SF1">
    <property type="entry name" value="CHROMOSOME 4 OPEN READING FRAME 36"/>
    <property type="match status" value="1"/>
</dbReference>
<gene>
    <name evidence="1" type="ORF">J1605_022714</name>
</gene>
<sequence>MAYGLPRKNAVETILRCNCYKVQEPWELVLLTKTWYTNLANIKLPFLEEIAFGSSIHLKKLTIKDGLLPSAESIQLEREYEMKRLNNLKCEENAAEEIQFSLRERPVGLRRPLPPK</sequence>
<dbReference type="AlphaFoldDB" id="A0AB34H608"/>
<keyword evidence="2" id="KW-1185">Reference proteome</keyword>
<dbReference type="InterPro" id="IPR027825">
    <property type="entry name" value="DUF4522"/>
</dbReference>
<dbReference type="PANTHER" id="PTHR38002">
    <property type="entry name" value="C4ORF36 ISOFORM 11"/>
    <property type="match status" value="1"/>
</dbReference>
<protein>
    <submittedName>
        <fullName evidence="1">Uncharacterized protein</fullName>
    </submittedName>
</protein>